<feature type="non-terminal residue" evidence="2">
    <location>
        <position position="74"/>
    </location>
</feature>
<evidence type="ECO:0000313" key="2">
    <source>
        <dbReference type="EMBL" id="JAU01034.1"/>
    </source>
</evidence>
<sequence>TTAVLTDVEIAAEVSEHPADEAQADPADDENIPSSQEALGALDLLRRHCSAIEGSGFALVECLQTVEQGVIRNA</sequence>
<feature type="compositionally biased region" description="Acidic residues" evidence="1">
    <location>
        <begin position="22"/>
        <end position="31"/>
    </location>
</feature>
<dbReference type="AlphaFoldDB" id="A0A1E1XP83"/>
<reference evidence="2" key="2">
    <citation type="journal article" date="2017" name="Front. Cell. Infect. Microbiol.">
        <title>Analysis of the Salivary Gland Transcriptome of Unfed and Partially Fed Amblyomma sculptum Ticks and Descriptive Proteome of the Saliva.</title>
        <authorList>
            <person name="Esteves E."/>
            <person name="Maruyama S.R."/>
            <person name="Kawahara R."/>
            <person name="Fujita A."/>
            <person name="Martins L.A."/>
            <person name="Righi A.A."/>
            <person name="Costa F.B."/>
            <person name="Palmisano G."/>
            <person name="Labruna M.B."/>
            <person name="Sa-Nunes A."/>
            <person name="Ribeiro J.M.C."/>
            <person name="Fogaca A.C."/>
        </authorList>
    </citation>
    <scope>NUCLEOTIDE SEQUENCE</scope>
</reference>
<protein>
    <submittedName>
        <fullName evidence="2">Uncharacterized protein</fullName>
    </submittedName>
</protein>
<reference evidence="2" key="1">
    <citation type="submission" date="2016-09" db="EMBL/GenBank/DDBJ databases">
        <authorList>
            <person name="Capua I."/>
            <person name="De Benedictis P."/>
            <person name="Joannis T."/>
            <person name="Lombin L.H."/>
            <person name="Cattoli G."/>
        </authorList>
    </citation>
    <scope>NUCLEOTIDE SEQUENCE</scope>
</reference>
<proteinExistence type="evidence at transcript level"/>
<feature type="non-terminal residue" evidence="2">
    <location>
        <position position="1"/>
    </location>
</feature>
<dbReference type="EMBL" id="GFAA01002401">
    <property type="protein sequence ID" value="JAU01034.1"/>
    <property type="molecule type" value="mRNA"/>
</dbReference>
<evidence type="ECO:0000256" key="1">
    <source>
        <dbReference type="SAM" id="MobiDB-lite"/>
    </source>
</evidence>
<organism evidence="2">
    <name type="scientific">Amblyomma sculptum</name>
    <name type="common">Tick</name>
    <dbReference type="NCBI Taxonomy" id="1581419"/>
    <lineage>
        <taxon>Eukaryota</taxon>
        <taxon>Metazoa</taxon>
        <taxon>Ecdysozoa</taxon>
        <taxon>Arthropoda</taxon>
        <taxon>Chelicerata</taxon>
        <taxon>Arachnida</taxon>
        <taxon>Acari</taxon>
        <taxon>Parasitiformes</taxon>
        <taxon>Ixodida</taxon>
        <taxon>Ixodoidea</taxon>
        <taxon>Ixodidae</taxon>
        <taxon>Amblyomminae</taxon>
        <taxon>Amblyomma</taxon>
    </lineage>
</organism>
<feature type="region of interest" description="Disordered" evidence="1">
    <location>
        <begin position="1"/>
        <end position="32"/>
    </location>
</feature>
<accession>A0A1E1XP83</accession>
<name>A0A1E1XP83_AMBSC</name>